<dbReference type="Proteomes" id="UP000713222">
    <property type="component" value="Unassembled WGS sequence"/>
</dbReference>
<dbReference type="AlphaFoldDB" id="A0A964V0T2"/>
<comment type="pathway">
    <text evidence="1">Sulfur metabolism; glutathione biosynthesis; glutathione from L-cysteine and L-glutamate: step 1/2.</text>
</comment>
<dbReference type="EC" id="6.3.2.2" evidence="10"/>
<name>A0A964V0T2_9PROT</name>
<dbReference type="PANTHER" id="PTHR34378:SF1">
    <property type="entry name" value="GLUTAMATE--CYSTEINE LIGASE, CHLOROPLASTIC"/>
    <property type="match status" value="1"/>
</dbReference>
<keyword evidence="9 11" id="KW-1015">Disulfide bond</keyword>
<evidence type="ECO:0000313" key="12">
    <source>
        <dbReference type="EMBL" id="NBN88147.1"/>
    </source>
</evidence>
<dbReference type="PANTHER" id="PTHR34378">
    <property type="entry name" value="GLUTAMATE--CYSTEINE LIGASE, CHLOROPLASTIC"/>
    <property type="match status" value="1"/>
</dbReference>
<evidence type="ECO:0000256" key="5">
    <source>
        <dbReference type="ARBA" id="ARBA00022684"/>
    </source>
</evidence>
<dbReference type="InterPro" id="IPR035434">
    <property type="entry name" value="GCL_bact_plant"/>
</dbReference>
<dbReference type="Gene3D" id="3.30.590.20">
    <property type="match status" value="1"/>
</dbReference>
<dbReference type="Pfam" id="PF04107">
    <property type="entry name" value="GCS2"/>
    <property type="match status" value="1"/>
</dbReference>
<comment type="catalytic activity">
    <reaction evidence="10">
        <text>L-cysteine + L-glutamate + ATP = gamma-L-glutamyl-L-cysteine + ADP + phosphate + H(+)</text>
        <dbReference type="Rhea" id="RHEA:13285"/>
        <dbReference type="ChEBI" id="CHEBI:15378"/>
        <dbReference type="ChEBI" id="CHEBI:29985"/>
        <dbReference type="ChEBI" id="CHEBI:30616"/>
        <dbReference type="ChEBI" id="CHEBI:35235"/>
        <dbReference type="ChEBI" id="CHEBI:43474"/>
        <dbReference type="ChEBI" id="CHEBI:58173"/>
        <dbReference type="ChEBI" id="CHEBI:456216"/>
        <dbReference type="EC" id="6.3.2.2"/>
    </reaction>
</comment>
<evidence type="ECO:0000256" key="8">
    <source>
        <dbReference type="ARBA" id="ARBA00022946"/>
    </source>
</evidence>
<dbReference type="InterPro" id="IPR011556">
    <property type="entry name" value="Glut_cys_lig_pln_type"/>
</dbReference>
<evidence type="ECO:0000256" key="7">
    <source>
        <dbReference type="ARBA" id="ARBA00022840"/>
    </source>
</evidence>
<feature type="disulfide bond" evidence="11">
    <location>
        <begin position="104"/>
        <end position="324"/>
    </location>
</feature>
<accession>A0A964V0T2</accession>
<keyword evidence="6 10" id="KW-0547">Nucleotide-binding</keyword>
<comment type="caution">
    <text evidence="12">The sequence shown here is derived from an EMBL/GenBank/DDBJ whole genome shotgun (WGS) entry which is preliminary data.</text>
</comment>
<dbReference type="GO" id="GO:0006750">
    <property type="term" value="P:glutathione biosynthetic process"/>
    <property type="evidence" value="ECO:0007669"/>
    <property type="project" value="UniProtKB-UniRule"/>
</dbReference>
<comment type="similarity">
    <text evidence="10">Belongs to the glutamate--cysteine ligase type 2 family. EgtA subfamily.</text>
</comment>
<comment type="similarity">
    <text evidence="2">Belongs to the carboxylate-amine ligase family. Glutamate--cysteine ligase type 2 subfamily.</text>
</comment>
<evidence type="ECO:0000256" key="2">
    <source>
        <dbReference type="ARBA" id="ARBA00010253"/>
    </source>
</evidence>
<dbReference type="EMBL" id="RGET01000056">
    <property type="protein sequence ID" value="NBN88147.1"/>
    <property type="molecule type" value="Genomic_DNA"/>
</dbReference>
<evidence type="ECO:0000256" key="1">
    <source>
        <dbReference type="ARBA" id="ARBA00005006"/>
    </source>
</evidence>
<protein>
    <recommendedName>
        <fullName evidence="10">Glutamate--cysteine ligase</fullName>
        <ecNumber evidence="10">6.3.2.2</ecNumber>
    </recommendedName>
</protein>
<evidence type="ECO:0000256" key="9">
    <source>
        <dbReference type="ARBA" id="ARBA00023157"/>
    </source>
</evidence>
<keyword evidence="8" id="KW-0809">Transit peptide</keyword>
<keyword evidence="5" id="KW-0317">Glutathione biosynthesis</keyword>
<evidence type="ECO:0000256" key="4">
    <source>
        <dbReference type="ARBA" id="ARBA00022598"/>
    </source>
</evidence>
<evidence type="ECO:0000256" key="11">
    <source>
        <dbReference type="PIRSR" id="PIRSR017901-50"/>
    </source>
</evidence>
<comment type="function">
    <text evidence="10">Catalyzes the synthesis of gamma-glutamylcysteine (gamma-GC).</text>
</comment>
<dbReference type="SUPFAM" id="SSF55931">
    <property type="entry name" value="Glutamine synthetase/guanido kinase"/>
    <property type="match status" value="1"/>
</dbReference>
<dbReference type="PIRSF" id="PIRSF017901">
    <property type="entry name" value="GCL"/>
    <property type="match status" value="1"/>
</dbReference>
<evidence type="ECO:0000256" key="10">
    <source>
        <dbReference type="PIRNR" id="PIRNR017901"/>
    </source>
</evidence>
<keyword evidence="7 10" id="KW-0067">ATP-binding</keyword>
<evidence type="ECO:0000256" key="3">
    <source>
        <dbReference type="ARBA" id="ARBA00011153"/>
    </source>
</evidence>
<dbReference type="InterPro" id="IPR014746">
    <property type="entry name" value="Gln_synth/guanido_kin_cat_dom"/>
</dbReference>
<keyword evidence="4 10" id="KW-0436">Ligase</keyword>
<reference evidence="12" key="1">
    <citation type="submission" date="2018-10" db="EMBL/GenBank/DDBJ databases">
        <title>Iterative Subtractive Binning of Freshwater Chronoseries Metagenomes Recovers Nearly Complete Genomes from over Four Hundred Novel Species.</title>
        <authorList>
            <person name="Rodriguez-R L.M."/>
            <person name="Tsementzi D."/>
            <person name="Luo C."/>
            <person name="Konstantinidis K.T."/>
        </authorList>
    </citation>
    <scope>NUCLEOTIDE SEQUENCE</scope>
    <source>
        <strain evidence="12">WB7_6_001</strain>
    </source>
</reference>
<dbReference type="NCBIfam" id="TIGR01436">
    <property type="entry name" value="glu_cys_lig_pln"/>
    <property type="match status" value="1"/>
</dbReference>
<sequence>MQYIDNKQQLVEYFLKGSKTKDSWRIGTEHEKFLFDLKSKKPIPYEGEISILKIFSELEKNNWIPIKEGKNVLGLVKDKKNITLEPGLQFELSGDAVQNIHQTCNEINSYLKELKIVCAKLGIGLLGNGFAPIAKLSDVFKSPKKRYEIMRKYMPSVGRNGLDMMHRTCATQVNLDYLNEADYKKKSKLIAAITPIAVSLFSNSPFKEKELNGYLSYRTHIWQNTDKNRSGIPEFFLKNENSFERYVDFALNVPMYFIIKDDEYIDCAGESFNDFISGKLKNYPNKKPTIQDWENHVSTIFTELRLKKYLEIRSADSCSSAGICSIPAFWTGLLYNEVSLNQALEYIENWTYEDIYNAYLEVPKKGFDTEIKNKKIFDHAKKLVDLSALGLKNRNQTNSKGMDENIFLKDIHNFIKDKKSPAQSLIEKYNTRWKGDIFKIFDEEAF</sequence>
<evidence type="ECO:0000313" key="13">
    <source>
        <dbReference type="Proteomes" id="UP000713222"/>
    </source>
</evidence>
<gene>
    <name evidence="12" type="ORF">EBV32_03555</name>
</gene>
<dbReference type="GO" id="GO:0005524">
    <property type="term" value="F:ATP binding"/>
    <property type="evidence" value="ECO:0007669"/>
    <property type="project" value="UniProtKB-UniRule"/>
</dbReference>
<comment type="subunit">
    <text evidence="3">Homodimer or monomer when oxidized or reduced, respectively.</text>
</comment>
<evidence type="ECO:0000256" key="6">
    <source>
        <dbReference type="ARBA" id="ARBA00022741"/>
    </source>
</evidence>
<dbReference type="InterPro" id="IPR006336">
    <property type="entry name" value="GCS2"/>
</dbReference>
<organism evidence="12 13">
    <name type="scientific">Candidatus Fonsibacter lacus</name>
    <dbReference type="NCBI Taxonomy" id="2576439"/>
    <lineage>
        <taxon>Bacteria</taxon>
        <taxon>Pseudomonadati</taxon>
        <taxon>Pseudomonadota</taxon>
        <taxon>Alphaproteobacteria</taxon>
        <taxon>Candidatus Pelagibacterales</taxon>
        <taxon>Candidatus Pelagibacterales incertae sedis</taxon>
        <taxon>Candidatus Fonsibacter</taxon>
    </lineage>
</organism>
<proteinExistence type="inferred from homology"/>
<dbReference type="GO" id="GO:0004357">
    <property type="term" value="F:glutamate-cysteine ligase activity"/>
    <property type="evidence" value="ECO:0007669"/>
    <property type="project" value="UniProtKB-UniRule"/>
</dbReference>